<feature type="transmembrane region" description="Helical" evidence="1">
    <location>
        <begin position="308"/>
        <end position="327"/>
    </location>
</feature>
<feature type="transmembrane region" description="Helical" evidence="1">
    <location>
        <begin position="269"/>
        <end position="288"/>
    </location>
</feature>
<dbReference type="PANTHER" id="PTHR36178">
    <property type="entry name" value="SLR0625 PROTEIN"/>
    <property type="match status" value="1"/>
</dbReference>
<feature type="transmembrane region" description="Helical" evidence="1">
    <location>
        <begin position="6"/>
        <end position="26"/>
    </location>
</feature>
<feature type="transmembrane region" description="Helical" evidence="1">
    <location>
        <begin position="402"/>
        <end position="420"/>
    </location>
</feature>
<proteinExistence type="predicted"/>
<dbReference type="InterPro" id="IPR004445">
    <property type="entry name" value="GltS"/>
</dbReference>
<feature type="transmembrane region" description="Helical" evidence="1">
    <location>
        <begin position="117"/>
        <end position="137"/>
    </location>
</feature>
<dbReference type="PANTHER" id="PTHR36178:SF1">
    <property type="entry name" value="SODIUM_GLUTAMATE SYMPORTER"/>
    <property type="match status" value="1"/>
</dbReference>
<dbReference type="GO" id="GO:0015813">
    <property type="term" value="P:L-glutamate transmembrane transport"/>
    <property type="evidence" value="ECO:0007669"/>
    <property type="project" value="InterPro"/>
</dbReference>
<name>G0J543_CYCMS</name>
<dbReference type="AlphaFoldDB" id="G0J543"/>
<dbReference type="Proteomes" id="UP000001635">
    <property type="component" value="Chromosome"/>
</dbReference>
<gene>
    <name evidence="2" type="ordered locus">Cycma_2999</name>
</gene>
<feature type="transmembrane region" description="Helical" evidence="1">
    <location>
        <begin position="333"/>
        <end position="356"/>
    </location>
</feature>
<feature type="transmembrane region" description="Helical" evidence="1">
    <location>
        <begin position="229"/>
        <end position="249"/>
    </location>
</feature>
<organism evidence="2 3">
    <name type="scientific">Cyclobacterium marinum (strain ATCC 25205 / DSM 745 / LMG 13164 / NCIMB 1802)</name>
    <name type="common">Flectobacillus marinus</name>
    <dbReference type="NCBI Taxonomy" id="880070"/>
    <lineage>
        <taxon>Bacteria</taxon>
        <taxon>Pseudomonadati</taxon>
        <taxon>Bacteroidota</taxon>
        <taxon>Cytophagia</taxon>
        <taxon>Cytophagales</taxon>
        <taxon>Cyclobacteriaceae</taxon>
        <taxon>Cyclobacterium</taxon>
    </lineage>
</organism>
<feature type="transmembrane region" description="Helical" evidence="1">
    <location>
        <begin position="180"/>
        <end position="202"/>
    </location>
</feature>
<reference evidence="3" key="1">
    <citation type="submission" date="2011-07" db="EMBL/GenBank/DDBJ databases">
        <title>The complete genome of Cyclobacterium marinum DSM 745.</title>
        <authorList>
            <person name="Lucas S."/>
            <person name="Han J."/>
            <person name="Lapidus A."/>
            <person name="Bruce D."/>
            <person name="Goodwin L."/>
            <person name="Pitluck S."/>
            <person name="Peters L."/>
            <person name="Kyrpides N."/>
            <person name="Mavromatis K."/>
            <person name="Ivanova N."/>
            <person name="Ovchinnikova G."/>
            <person name="Chertkov O."/>
            <person name="Detter J.C."/>
            <person name="Tapia R."/>
            <person name="Han C."/>
            <person name="Land M."/>
            <person name="Hauser L."/>
            <person name="Markowitz V."/>
            <person name="Cheng J.-F."/>
            <person name="Hugenholtz P."/>
            <person name="Woyke T."/>
            <person name="Wu D."/>
            <person name="Tindall B."/>
            <person name="Schuetze A."/>
            <person name="Brambilla E."/>
            <person name="Klenk H.-P."/>
            <person name="Eisen J.A."/>
        </authorList>
    </citation>
    <scope>NUCLEOTIDE SEQUENCE [LARGE SCALE GENOMIC DNA]</scope>
    <source>
        <strain evidence="3">ATCC 25205 / DSM 745 / LMG 13164 / NCIMB 1802</strain>
    </source>
</reference>
<dbReference type="eggNOG" id="COG0786">
    <property type="taxonomic scope" value="Bacteria"/>
</dbReference>
<accession>G0J543</accession>
<dbReference type="EMBL" id="CP002955">
    <property type="protein sequence ID" value="AEL26727.1"/>
    <property type="molecule type" value="Genomic_DNA"/>
</dbReference>
<keyword evidence="1" id="KW-0472">Membrane</keyword>
<dbReference type="STRING" id="880070.Cycma_2999"/>
<keyword evidence="1" id="KW-0812">Transmembrane</keyword>
<dbReference type="RefSeq" id="WP_014021017.1">
    <property type="nucleotide sequence ID" value="NC_015914.1"/>
</dbReference>
<evidence type="ECO:0000256" key="1">
    <source>
        <dbReference type="SAM" id="Phobius"/>
    </source>
</evidence>
<keyword evidence="3" id="KW-1185">Reference proteome</keyword>
<evidence type="ECO:0000313" key="2">
    <source>
        <dbReference type="EMBL" id="AEL26727.1"/>
    </source>
</evidence>
<dbReference type="GO" id="GO:0016020">
    <property type="term" value="C:membrane"/>
    <property type="evidence" value="ECO:0007669"/>
    <property type="project" value="InterPro"/>
</dbReference>
<dbReference type="KEGG" id="cmr:Cycma_2999"/>
<feature type="transmembrane region" description="Helical" evidence="1">
    <location>
        <begin position="78"/>
        <end position="97"/>
    </location>
</feature>
<evidence type="ECO:0000313" key="3">
    <source>
        <dbReference type="Proteomes" id="UP000001635"/>
    </source>
</evidence>
<feature type="transmembrane region" description="Helical" evidence="1">
    <location>
        <begin position="426"/>
        <end position="444"/>
    </location>
</feature>
<dbReference type="HOGENOM" id="CLU_034503_0_0_10"/>
<dbReference type="OrthoDB" id="9801557at2"/>
<dbReference type="GO" id="GO:0015501">
    <property type="term" value="F:glutamate:sodium symporter activity"/>
    <property type="evidence" value="ECO:0007669"/>
    <property type="project" value="InterPro"/>
</dbReference>
<sequence>MDKFATLEFFNALLLITLFLFIAYVMKEAFLKKLIIPASLIGGVLALLLGPDLLGPIISDISGLSTLPQGLLSEAAVSIWKDFPAYLIVVVFAGLFLGKKIPDFKTILNKSMPNLCFGYTLALGQYIVGLLMSILLLKPIFDIDAVSGALIAIGFQGGHGTVAGLKNTFSAIDFEQGVDLGLGIATIGLVSAIIFGTIMSNVNSKEESHDMKMSENGEQKNNLEKVKKVSFPLQIAIVGLTIILGWLFLKGLSLGEMAIFSQEESKINKFIPLFPVAMLAGLGVQVLAEKAKLTGYISRKHINYITNLSLDLLIVAAIGSLSITALTENLAPLLILGGAGVAYNIAIYFLMGKIFFPQEWRLRALGEFGQSTGTTAIGLILIKRAGNKAEKYTSTFSYKQPLYEPIVGGGIVTGIALPLISNVGVYPFIGGMALLLGVLLLLYFKFYQ</sequence>
<protein>
    <submittedName>
        <fullName evidence="2">Sodium/glutamate symporter</fullName>
    </submittedName>
</protein>
<keyword evidence="1" id="KW-1133">Transmembrane helix</keyword>
<feature type="transmembrane region" description="Helical" evidence="1">
    <location>
        <begin position="38"/>
        <end position="58"/>
    </location>
</feature>